<dbReference type="PROSITE" id="PS51883">
    <property type="entry name" value="OBG"/>
    <property type="match status" value="1"/>
</dbReference>
<dbReference type="InterPro" id="IPR045086">
    <property type="entry name" value="OBG_GTPase"/>
</dbReference>
<dbReference type="GO" id="GO:0005525">
    <property type="term" value="F:GTP binding"/>
    <property type="evidence" value="ECO:0007669"/>
    <property type="project" value="InterPro"/>
</dbReference>
<dbReference type="EMBL" id="JXTC01000145">
    <property type="protein sequence ID" value="PON85628.1"/>
    <property type="molecule type" value="Genomic_DNA"/>
</dbReference>
<dbReference type="PANTHER" id="PTHR11702:SF31">
    <property type="entry name" value="MITOCHONDRIAL RIBOSOME-ASSOCIATED GTPASE 2"/>
    <property type="match status" value="1"/>
</dbReference>
<proteinExistence type="predicted"/>
<keyword evidence="4" id="KW-1185">Reference proteome</keyword>
<dbReference type="Proteomes" id="UP000237000">
    <property type="component" value="Unassembled WGS sequence"/>
</dbReference>
<feature type="domain" description="Obg" evidence="2">
    <location>
        <begin position="47"/>
        <end position="292"/>
    </location>
</feature>
<organism evidence="3 4">
    <name type="scientific">Trema orientale</name>
    <name type="common">Charcoal tree</name>
    <name type="synonym">Celtis orientalis</name>
    <dbReference type="NCBI Taxonomy" id="63057"/>
    <lineage>
        <taxon>Eukaryota</taxon>
        <taxon>Viridiplantae</taxon>
        <taxon>Streptophyta</taxon>
        <taxon>Embryophyta</taxon>
        <taxon>Tracheophyta</taxon>
        <taxon>Spermatophyta</taxon>
        <taxon>Magnoliopsida</taxon>
        <taxon>eudicotyledons</taxon>
        <taxon>Gunneridae</taxon>
        <taxon>Pentapetalae</taxon>
        <taxon>rosids</taxon>
        <taxon>fabids</taxon>
        <taxon>Rosales</taxon>
        <taxon>Cannabaceae</taxon>
        <taxon>Trema</taxon>
    </lineage>
</organism>
<evidence type="ECO:0000259" key="2">
    <source>
        <dbReference type="PROSITE" id="PS51883"/>
    </source>
</evidence>
<dbReference type="STRING" id="63057.A0A2P5EJB0"/>
<sequence>MLVHFAKPVWYLKLLRKSSETPWSFLFRSSYADSPMKNSKLAPLQERRMIDRLILYAKGGDGGNGCSSFRRSRHERRGKPDGRNGGRGGDVIFECSPAVSDFSSLQHHVNASRGGHGASKNQIGTRGVDKVVQVPIGTIHLIKGEIPYAAENHSSRDLDPWEIPDTLSNGVSVSDLRTAFNDPSMAEDSSCSSFCSETCMEDSAKMEQSARVSSPGLNSQLSASQSCSEEEYGEEQEKKCNVVELTEQGERVIVARGGEGGLGNLSTFKVSKNPKTKDPGFQGDKVFELEVSDDNQSSPSVGSPGSYSRIRTQEHYRCEPCGDAKCCDRHSKTHQGRSRKLGTWTCIPAPIERTRVLAFVVDLAAALDGRKGIPPWEQLRDLVVEFEHHQEGLFDQSCLIEGASVFNRGSKRSI</sequence>
<evidence type="ECO:0000313" key="4">
    <source>
        <dbReference type="Proteomes" id="UP000237000"/>
    </source>
</evidence>
<dbReference type="InterPro" id="IPR036726">
    <property type="entry name" value="GTP1_OBG_dom_sf"/>
</dbReference>
<dbReference type="GO" id="GO:0042254">
    <property type="term" value="P:ribosome biogenesis"/>
    <property type="evidence" value="ECO:0007669"/>
    <property type="project" value="UniProtKB-UniRule"/>
</dbReference>
<dbReference type="Gene3D" id="2.70.210.12">
    <property type="entry name" value="GTP1/OBG domain"/>
    <property type="match status" value="1"/>
</dbReference>
<evidence type="ECO:0000313" key="3">
    <source>
        <dbReference type="EMBL" id="PON85628.1"/>
    </source>
</evidence>
<dbReference type="Pfam" id="PF01018">
    <property type="entry name" value="GTP1_OBG"/>
    <property type="match status" value="1"/>
</dbReference>
<protein>
    <submittedName>
        <fullName evidence="3">GTP1/OBG domain containing protein</fullName>
    </submittedName>
</protein>
<dbReference type="InParanoid" id="A0A2P5EJB0"/>
<dbReference type="GO" id="GO:0005739">
    <property type="term" value="C:mitochondrion"/>
    <property type="evidence" value="ECO:0007669"/>
    <property type="project" value="TreeGrafter"/>
</dbReference>
<gene>
    <name evidence="3" type="ORF">TorRG33x02_186300</name>
</gene>
<accession>A0A2P5EJB0</accession>
<dbReference type="PANTHER" id="PTHR11702">
    <property type="entry name" value="DEVELOPMENTALLY REGULATED GTP-BINDING PROTEIN-RELATED"/>
    <property type="match status" value="1"/>
</dbReference>
<dbReference type="AlphaFoldDB" id="A0A2P5EJB0"/>
<dbReference type="OrthoDB" id="1733687at2759"/>
<dbReference type="InterPro" id="IPR006169">
    <property type="entry name" value="GTP1_OBG_dom"/>
</dbReference>
<comment type="caution">
    <text evidence="3">The sequence shown here is derived from an EMBL/GenBank/DDBJ whole genome shotgun (WGS) entry which is preliminary data.</text>
</comment>
<evidence type="ECO:0000256" key="1">
    <source>
        <dbReference type="SAM" id="MobiDB-lite"/>
    </source>
</evidence>
<name>A0A2P5EJB0_TREOI</name>
<dbReference type="SUPFAM" id="SSF82051">
    <property type="entry name" value="Obg GTP-binding protein N-terminal domain"/>
    <property type="match status" value="1"/>
</dbReference>
<dbReference type="GO" id="GO:0003924">
    <property type="term" value="F:GTPase activity"/>
    <property type="evidence" value="ECO:0007669"/>
    <property type="project" value="InterPro"/>
</dbReference>
<feature type="region of interest" description="Disordered" evidence="1">
    <location>
        <begin position="63"/>
        <end position="89"/>
    </location>
</feature>
<reference evidence="4" key="1">
    <citation type="submission" date="2016-06" db="EMBL/GenBank/DDBJ databases">
        <title>Parallel loss of symbiosis genes in relatives of nitrogen-fixing non-legume Parasponia.</title>
        <authorList>
            <person name="Van Velzen R."/>
            <person name="Holmer R."/>
            <person name="Bu F."/>
            <person name="Rutten L."/>
            <person name="Van Zeijl A."/>
            <person name="Liu W."/>
            <person name="Santuari L."/>
            <person name="Cao Q."/>
            <person name="Sharma T."/>
            <person name="Shen D."/>
            <person name="Roswanjaya Y."/>
            <person name="Wardhani T."/>
            <person name="Kalhor M.S."/>
            <person name="Jansen J."/>
            <person name="Van den Hoogen J."/>
            <person name="Gungor B."/>
            <person name="Hartog M."/>
            <person name="Hontelez J."/>
            <person name="Verver J."/>
            <person name="Yang W.-C."/>
            <person name="Schijlen E."/>
            <person name="Repin R."/>
            <person name="Schilthuizen M."/>
            <person name="Schranz E."/>
            <person name="Heidstra R."/>
            <person name="Miyata K."/>
            <person name="Fedorova E."/>
            <person name="Kohlen W."/>
            <person name="Bisseling T."/>
            <person name="Smit S."/>
            <person name="Geurts R."/>
        </authorList>
    </citation>
    <scope>NUCLEOTIDE SEQUENCE [LARGE SCALE GENOMIC DNA]</scope>
    <source>
        <strain evidence="4">cv. RG33-2</strain>
    </source>
</reference>